<organism evidence="1 2">
    <name type="scientific">Coniosporium uncinatum</name>
    <dbReference type="NCBI Taxonomy" id="93489"/>
    <lineage>
        <taxon>Eukaryota</taxon>
        <taxon>Fungi</taxon>
        <taxon>Dikarya</taxon>
        <taxon>Ascomycota</taxon>
        <taxon>Pezizomycotina</taxon>
        <taxon>Dothideomycetes</taxon>
        <taxon>Dothideomycetes incertae sedis</taxon>
        <taxon>Coniosporium</taxon>
    </lineage>
</organism>
<dbReference type="Proteomes" id="UP001186974">
    <property type="component" value="Unassembled WGS sequence"/>
</dbReference>
<dbReference type="EMBL" id="JAWDJW010009999">
    <property type="protein sequence ID" value="KAK3052241.1"/>
    <property type="molecule type" value="Genomic_DNA"/>
</dbReference>
<evidence type="ECO:0000313" key="2">
    <source>
        <dbReference type="Proteomes" id="UP001186974"/>
    </source>
</evidence>
<evidence type="ECO:0000313" key="1">
    <source>
        <dbReference type="EMBL" id="KAK3052241.1"/>
    </source>
</evidence>
<name>A0ACC3CXI5_9PEZI</name>
<gene>
    <name evidence="1" type="ORF">LTS18_012314</name>
</gene>
<reference evidence="1" key="1">
    <citation type="submission" date="2024-09" db="EMBL/GenBank/DDBJ databases">
        <title>Black Yeasts Isolated from many extreme environments.</title>
        <authorList>
            <person name="Coleine C."/>
            <person name="Stajich J.E."/>
            <person name="Selbmann L."/>
        </authorList>
    </citation>
    <scope>NUCLEOTIDE SEQUENCE</scope>
    <source>
        <strain evidence="1">CCFEE 5737</strain>
    </source>
</reference>
<protein>
    <submittedName>
        <fullName evidence="1">Uncharacterized protein</fullName>
    </submittedName>
</protein>
<comment type="caution">
    <text evidence="1">The sequence shown here is derived from an EMBL/GenBank/DDBJ whole genome shotgun (WGS) entry which is preliminary data.</text>
</comment>
<proteinExistence type="predicted"/>
<sequence>MAAFEKHLPSDVEIVSCHSLHGPGVDPKGQPLVLIQHRASNESYNLVEKILSCLGSKHVKLSADEHDRITADTQAVTHAAFLSMGAAWAANAQFPWEIPRYLGGIENVKINITLRIFAAKWHVYAGLAILNPAARRQIRQYAQSVTELFKLMLEGKKQELRERVHTAAAAVFKSEGVENLLLRDEVLDRFSLGTKPPQRVKNSHLTLLAMVDCWWKLGIVPYKHMICSTPIFRMWLGIAEYLFRNKELLEECIDTAIEDNTFRADDLEFTFAARDWSDRVDFGNMDGYREKFQSIQRFFEPRFEEAKKVGNEMIKTIMEKTG</sequence>
<keyword evidence="2" id="KW-1185">Reference proteome</keyword>
<accession>A0ACC3CXI5</accession>